<dbReference type="InterPro" id="IPR013148">
    <property type="entry name" value="Glyco_hydro_32_N"/>
</dbReference>
<evidence type="ECO:0000256" key="2">
    <source>
        <dbReference type="ARBA" id="ARBA00022801"/>
    </source>
</evidence>
<dbReference type="SUPFAM" id="SSF75005">
    <property type="entry name" value="Arabinanase/levansucrase/invertase"/>
    <property type="match status" value="1"/>
</dbReference>
<dbReference type="Gene3D" id="2.115.10.20">
    <property type="entry name" value="Glycosyl hydrolase domain, family 43"/>
    <property type="match status" value="1"/>
</dbReference>
<dbReference type="Pfam" id="PF00251">
    <property type="entry name" value="Glyco_hydro_32N"/>
    <property type="match status" value="1"/>
</dbReference>
<name>A0ABT4K6E3_9LACO</name>
<dbReference type="InterPro" id="IPR013320">
    <property type="entry name" value="ConA-like_dom_sf"/>
</dbReference>
<protein>
    <submittedName>
        <fullName evidence="6">Glycoside hydrolase family 32 protein</fullName>
    </submittedName>
</protein>
<keyword evidence="7" id="KW-1185">Reference proteome</keyword>
<accession>A0ABT4K6E3</accession>
<evidence type="ECO:0000256" key="3">
    <source>
        <dbReference type="ARBA" id="ARBA00023295"/>
    </source>
</evidence>
<keyword evidence="2 6" id="KW-0378">Hydrolase</keyword>
<keyword evidence="3" id="KW-0326">Glycosidase</keyword>
<evidence type="ECO:0000313" key="6">
    <source>
        <dbReference type="EMBL" id="MCZ3781295.1"/>
    </source>
</evidence>
<organism evidence="6 7">
    <name type="scientific">Limosilactobacillus vaginalis</name>
    <dbReference type="NCBI Taxonomy" id="1633"/>
    <lineage>
        <taxon>Bacteria</taxon>
        <taxon>Bacillati</taxon>
        <taxon>Bacillota</taxon>
        <taxon>Bacilli</taxon>
        <taxon>Lactobacillales</taxon>
        <taxon>Lactobacillaceae</taxon>
        <taxon>Limosilactobacillus</taxon>
    </lineage>
</organism>
<dbReference type="SUPFAM" id="SSF49899">
    <property type="entry name" value="Concanavalin A-like lectins/glucanases"/>
    <property type="match status" value="1"/>
</dbReference>
<dbReference type="GO" id="GO:0016787">
    <property type="term" value="F:hydrolase activity"/>
    <property type="evidence" value="ECO:0007669"/>
    <property type="project" value="UniProtKB-KW"/>
</dbReference>
<reference evidence="6 7" key="1">
    <citation type="submission" date="2022-01" db="EMBL/GenBank/DDBJ databases">
        <title>VMRC isolate genome collection.</title>
        <authorList>
            <person name="France M."/>
            <person name="Rutt L."/>
            <person name="Humphrys M."/>
            <person name="Ravel J."/>
        </authorList>
    </citation>
    <scope>NUCLEOTIDE SEQUENCE [LARGE SCALE GENOMIC DNA]</scope>
    <source>
        <strain evidence="6 7">C0030B4</strain>
    </source>
</reference>
<dbReference type="SMART" id="SM00640">
    <property type="entry name" value="Glyco_32"/>
    <property type="match status" value="1"/>
</dbReference>
<dbReference type="EMBL" id="JAKHMS010000006">
    <property type="protein sequence ID" value="MCZ3781295.1"/>
    <property type="molecule type" value="Genomic_DNA"/>
</dbReference>
<keyword evidence="4" id="KW-0732">Signal</keyword>
<dbReference type="Gene3D" id="2.60.120.560">
    <property type="entry name" value="Exo-inulinase, domain 1"/>
    <property type="match status" value="1"/>
</dbReference>
<dbReference type="PANTHER" id="PTHR42800:SF1">
    <property type="entry name" value="EXOINULINASE INUD (AFU_ORTHOLOGUE AFUA_5G00480)"/>
    <property type="match status" value="1"/>
</dbReference>
<feature type="chain" id="PRO_5047412169" evidence="4">
    <location>
        <begin position="30"/>
        <end position="561"/>
    </location>
</feature>
<sequence length="561" mass="62026">MKLTNTILSTGALVALGLGMALTTNTVHADSVTSTAHESIYHLTTKDGWSNDLQSIVWNSKGKYYDLYFLHSKTADDPNEAGNQDWLHTTTKDFIHFTPQNSAIKADGPEAPYTWKSAWTGTVLVNDGSIKGVPKGAQVAYFSGLEKHDGGSQNVWVAWSSDNGRTFSHVLNNSAPVIDHSWNFTSQNKVDERDPAVVYWHGKMLMYTAEGSEFGVYQSHDGIHWSKADPNGASKVGMGTYLRGINSQDSTPVECPALRTMKMPNGKTKQVLFFGAKAPHAGQTTGTYYIVGHLDNNGLFAPETDAKRLDQGSDYYGANFSGSSDLSNASRTIKSMGWIGNWNYTANGVHNDEVANSEFTKRLGSYSVARNIELNNDLTIKSTPIVGHGKDIKHYNNVSKDHPINGANASSNKPFTNGLIHNLLDVPNLSINKAYNLHFYNTKGNYKGRIYIDIWQGGDYVRFNYDPSNGWYNVKSRSGELDKGRNGQIASSYYNSGVMNQKTINLKVLTDKNSVEFFFPNGQSYTVARFNTNQKQDFKIFTEDPTNGNKVDVTQANLSKN</sequence>
<dbReference type="InterPro" id="IPR001362">
    <property type="entry name" value="Glyco_hydro_32"/>
</dbReference>
<proteinExistence type="inferred from homology"/>
<dbReference type="Proteomes" id="UP001527392">
    <property type="component" value="Unassembled WGS sequence"/>
</dbReference>
<comment type="similarity">
    <text evidence="1">Belongs to the glycosyl hydrolase 32 family.</text>
</comment>
<evidence type="ECO:0000256" key="4">
    <source>
        <dbReference type="SAM" id="SignalP"/>
    </source>
</evidence>
<gene>
    <name evidence="6" type="ORF">L2504_03940</name>
</gene>
<evidence type="ECO:0000313" key="7">
    <source>
        <dbReference type="Proteomes" id="UP001527392"/>
    </source>
</evidence>
<dbReference type="PANTHER" id="PTHR42800">
    <property type="entry name" value="EXOINULINASE INUD (AFU_ORTHOLOGUE AFUA_5G00480)"/>
    <property type="match status" value="1"/>
</dbReference>
<dbReference type="RefSeq" id="WP_269255746.1">
    <property type="nucleotide sequence ID" value="NZ_JAKHMS010000006.1"/>
</dbReference>
<dbReference type="InterPro" id="IPR023296">
    <property type="entry name" value="Glyco_hydro_beta-prop_sf"/>
</dbReference>
<comment type="caution">
    <text evidence="6">The sequence shown here is derived from an EMBL/GenBank/DDBJ whole genome shotgun (WGS) entry which is preliminary data.</text>
</comment>
<evidence type="ECO:0000259" key="5">
    <source>
        <dbReference type="Pfam" id="PF00251"/>
    </source>
</evidence>
<feature type="domain" description="Glycosyl hydrolase family 32 N-terminal" evidence="5">
    <location>
        <begin position="42"/>
        <end position="376"/>
    </location>
</feature>
<evidence type="ECO:0000256" key="1">
    <source>
        <dbReference type="ARBA" id="ARBA00009902"/>
    </source>
</evidence>
<feature type="signal peptide" evidence="4">
    <location>
        <begin position="1"/>
        <end position="29"/>
    </location>
</feature>